<dbReference type="EMBL" id="FNCN01000005">
    <property type="protein sequence ID" value="SDG53013.1"/>
    <property type="molecule type" value="Genomic_DNA"/>
</dbReference>
<dbReference type="AlphaFoldDB" id="A0A1G7UZQ0"/>
<organism evidence="3 4">
    <name type="scientific">Sinosporangium album</name>
    <dbReference type="NCBI Taxonomy" id="504805"/>
    <lineage>
        <taxon>Bacteria</taxon>
        <taxon>Bacillati</taxon>
        <taxon>Actinomycetota</taxon>
        <taxon>Actinomycetes</taxon>
        <taxon>Streptosporangiales</taxon>
        <taxon>Streptosporangiaceae</taxon>
        <taxon>Sinosporangium</taxon>
    </lineage>
</organism>
<evidence type="ECO:0000256" key="2">
    <source>
        <dbReference type="SAM" id="Phobius"/>
    </source>
</evidence>
<keyword evidence="2" id="KW-0472">Membrane</keyword>
<accession>A0A1G7UZQ0</accession>
<feature type="region of interest" description="Disordered" evidence="1">
    <location>
        <begin position="51"/>
        <end position="94"/>
    </location>
</feature>
<protein>
    <submittedName>
        <fullName evidence="3">Uncharacterized protein</fullName>
    </submittedName>
</protein>
<gene>
    <name evidence="3" type="ORF">SAMN05421505_10551</name>
</gene>
<keyword evidence="2" id="KW-1133">Transmembrane helix</keyword>
<proteinExistence type="predicted"/>
<keyword evidence="4" id="KW-1185">Reference proteome</keyword>
<feature type="transmembrane region" description="Helical" evidence="2">
    <location>
        <begin position="115"/>
        <end position="136"/>
    </location>
</feature>
<evidence type="ECO:0000313" key="4">
    <source>
        <dbReference type="Proteomes" id="UP000198923"/>
    </source>
</evidence>
<feature type="transmembrane region" description="Helical" evidence="2">
    <location>
        <begin position="12"/>
        <end position="32"/>
    </location>
</feature>
<dbReference type="STRING" id="504805.SAMN05421505_10551"/>
<evidence type="ECO:0000256" key="1">
    <source>
        <dbReference type="SAM" id="MobiDB-lite"/>
    </source>
</evidence>
<reference evidence="3 4" key="1">
    <citation type="submission" date="2016-10" db="EMBL/GenBank/DDBJ databases">
        <authorList>
            <person name="de Groot N.N."/>
        </authorList>
    </citation>
    <scope>NUCLEOTIDE SEQUENCE [LARGE SCALE GENOMIC DNA]</scope>
    <source>
        <strain evidence="3 4">CPCC 201354</strain>
    </source>
</reference>
<keyword evidence="2" id="KW-0812">Transmembrane</keyword>
<dbReference type="Proteomes" id="UP000198923">
    <property type="component" value="Unassembled WGS sequence"/>
</dbReference>
<sequence>MGRRADVTTAGHGLLFLLMLAVVFGVAAMHTLGHVTSHTLGSSHCLSPGMVSPPAGHVAERPHAAHGGDTAPAEAGEVSRAGAASPGHAVTGAAGSPAHSFAGAPGGGLPLSLDPSLICVAVLAAVALLSVAFFPLRGQGDSTWLTGGTRHAPTPSRGPPLWGRPLLTRLSVLRV</sequence>
<name>A0A1G7UZQ0_9ACTN</name>
<evidence type="ECO:0000313" key="3">
    <source>
        <dbReference type="EMBL" id="SDG53013.1"/>
    </source>
</evidence>